<organism evidence="1 2">
    <name type="scientific">Zingiber officinale</name>
    <name type="common">Ginger</name>
    <name type="synonym">Amomum zingiber</name>
    <dbReference type="NCBI Taxonomy" id="94328"/>
    <lineage>
        <taxon>Eukaryota</taxon>
        <taxon>Viridiplantae</taxon>
        <taxon>Streptophyta</taxon>
        <taxon>Embryophyta</taxon>
        <taxon>Tracheophyta</taxon>
        <taxon>Spermatophyta</taxon>
        <taxon>Magnoliopsida</taxon>
        <taxon>Liliopsida</taxon>
        <taxon>Zingiberales</taxon>
        <taxon>Zingiberaceae</taxon>
        <taxon>Zingiber</taxon>
    </lineage>
</organism>
<evidence type="ECO:0000313" key="1">
    <source>
        <dbReference type="EMBL" id="KAG6512264.1"/>
    </source>
</evidence>
<protein>
    <submittedName>
        <fullName evidence="1">Uncharacterized protein</fullName>
    </submittedName>
</protein>
<accession>A0A8J5LBM1</accession>
<keyword evidence="2" id="KW-1185">Reference proteome</keyword>
<gene>
    <name evidence="1" type="ORF">ZIOFF_030361</name>
</gene>
<dbReference type="Proteomes" id="UP000734854">
    <property type="component" value="Unassembled WGS sequence"/>
</dbReference>
<sequence>MDCFERLRASDLPVLDVFPVARSAGSVLARLSAAPELRAESPHHPAASPSGELPFDPRGLLLRRRDEDRHCGVHGCTRKVQVAANRARKDQFAPSSSCSRRCRMSHDETQGCRNIILEQQMNAKKVRTPTPQENTKLQAMRAMGAALDEGDALFVLAPK</sequence>
<evidence type="ECO:0000313" key="2">
    <source>
        <dbReference type="Proteomes" id="UP000734854"/>
    </source>
</evidence>
<reference evidence="1 2" key="1">
    <citation type="submission" date="2020-08" db="EMBL/GenBank/DDBJ databases">
        <title>Plant Genome Project.</title>
        <authorList>
            <person name="Zhang R.-G."/>
        </authorList>
    </citation>
    <scope>NUCLEOTIDE SEQUENCE [LARGE SCALE GENOMIC DNA]</scope>
    <source>
        <tissue evidence="1">Rhizome</tissue>
    </source>
</reference>
<proteinExistence type="predicted"/>
<comment type="caution">
    <text evidence="1">The sequence shown here is derived from an EMBL/GenBank/DDBJ whole genome shotgun (WGS) entry which is preliminary data.</text>
</comment>
<dbReference type="AlphaFoldDB" id="A0A8J5LBM1"/>
<dbReference type="EMBL" id="JACMSC010000008">
    <property type="protein sequence ID" value="KAG6512264.1"/>
    <property type="molecule type" value="Genomic_DNA"/>
</dbReference>
<name>A0A8J5LBM1_ZINOF</name>